<dbReference type="EMBL" id="CACRTP010000020">
    <property type="protein sequence ID" value="VYU15590.1"/>
    <property type="molecule type" value="Genomic_DNA"/>
</dbReference>
<sequence length="110" mass="13314">MKKLIIMLDFISGPLWKDIYDKKKKELVTGIDVVDDDEYIQKLNNEISDLYSSYYKINYNDEPVYFDKEQEKKDKYKMLALLEKLKKRLYEINDGSFEIDDRETKRVKNL</sequence>
<dbReference type="RefSeq" id="WP_156850112.1">
    <property type="nucleotide sequence ID" value="NZ_CACRTP010000020.1"/>
</dbReference>
<evidence type="ECO:0008006" key="2">
    <source>
        <dbReference type="Google" id="ProtNLM"/>
    </source>
</evidence>
<gene>
    <name evidence="1" type="ORF">FMLFYP121_01462</name>
</gene>
<accession>A0A6N3CFQ7</accession>
<reference evidence="1" key="1">
    <citation type="submission" date="2019-11" db="EMBL/GenBank/DDBJ databases">
        <authorList>
            <person name="Feng L."/>
        </authorList>
    </citation>
    <scope>NUCLEOTIDE SEQUENCE</scope>
    <source>
        <strain evidence="1">FmagnaLFYP121</strain>
    </source>
</reference>
<proteinExistence type="predicted"/>
<protein>
    <recommendedName>
        <fullName evidence="2">RNA helicase</fullName>
    </recommendedName>
</protein>
<evidence type="ECO:0000313" key="1">
    <source>
        <dbReference type="EMBL" id="VYU15590.1"/>
    </source>
</evidence>
<organism evidence="1">
    <name type="scientific">Finegoldia magna</name>
    <name type="common">Peptostreptococcus magnus</name>
    <dbReference type="NCBI Taxonomy" id="1260"/>
    <lineage>
        <taxon>Bacteria</taxon>
        <taxon>Bacillati</taxon>
        <taxon>Bacillota</taxon>
        <taxon>Tissierellia</taxon>
        <taxon>Tissierellales</taxon>
        <taxon>Peptoniphilaceae</taxon>
        <taxon>Finegoldia</taxon>
    </lineage>
</organism>
<dbReference type="AlphaFoldDB" id="A0A6N3CFQ7"/>
<name>A0A6N3CFQ7_FINMA</name>